<sequence length="15" mass="1946">MPRFPYNSYKDRIRC</sequence>
<dbReference type="EMBL" id="PKMF04000011">
    <property type="protein sequence ID" value="KAK7859658.1"/>
    <property type="molecule type" value="Genomic_DNA"/>
</dbReference>
<accession>A0AAW0M8N7</accession>
<protein>
    <submittedName>
        <fullName evidence="1">Uncharacterized protein</fullName>
    </submittedName>
</protein>
<reference evidence="1 2" key="1">
    <citation type="journal article" date="2018" name="Sci. Data">
        <title>The draft genome sequence of cork oak.</title>
        <authorList>
            <person name="Ramos A.M."/>
            <person name="Usie A."/>
            <person name="Barbosa P."/>
            <person name="Barros P.M."/>
            <person name="Capote T."/>
            <person name="Chaves I."/>
            <person name="Simoes F."/>
            <person name="Abreu I."/>
            <person name="Carrasquinho I."/>
            <person name="Faro C."/>
            <person name="Guimaraes J.B."/>
            <person name="Mendonca D."/>
            <person name="Nobrega F."/>
            <person name="Rodrigues L."/>
            <person name="Saibo N.J.M."/>
            <person name="Varela M.C."/>
            <person name="Egas C."/>
            <person name="Matos J."/>
            <person name="Miguel C.M."/>
            <person name="Oliveira M.M."/>
            <person name="Ricardo C.P."/>
            <person name="Goncalves S."/>
        </authorList>
    </citation>
    <scope>NUCLEOTIDE SEQUENCE [LARGE SCALE GENOMIC DNA]</scope>
    <source>
        <strain evidence="2">cv. HL8</strain>
    </source>
</reference>
<evidence type="ECO:0000313" key="1">
    <source>
        <dbReference type="EMBL" id="KAK7859658.1"/>
    </source>
</evidence>
<evidence type="ECO:0000313" key="2">
    <source>
        <dbReference type="Proteomes" id="UP000237347"/>
    </source>
</evidence>
<comment type="caution">
    <text evidence="1">The sequence shown here is derived from an EMBL/GenBank/DDBJ whole genome shotgun (WGS) entry which is preliminary data.</text>
</comment>
<keyword evidence="2" id="KW-1185">Reference proteome</keyword>
<organism evidence="1 2">
    <name type="scientific">Quercus suber</name>
    <name type="common">Cork oak</name>
    <dbReference type="NCBI Taxonomy" id="58331"/>
    <lineage>
        <taxon>Eukaryota</taxon>
        <taxon>Viridiplantae</taxon>
        <taxon>Streptophyta</taxon>
        <taxon>Embryophyta</taxon>
        <taxon>Tracheophyta</taxon>
        <taxon>Spermatophyta</taxon>
        <taxon>Magnoliopsida</taxon>
        <taxon>eudicotyledons</taxon>
        <taxon>Gunneridae</taxon>
        <taxon>Pentapetalae</taxon>
        <taxon>rosids</taxon>
        <taxon>fabids</taxon>
        <taxon>Fagales</taxon>
        <taxon>Fagaceae</taxon>
        <taxon>Quercus</taxon>
    </lineage>
</organism>
<dbReference type="Proteomes" id="UP000237347">
    <property type="component" value="Unassembled WGS sequence"/>
</dbReference>
<gene>
    <name evidence="1" type="ORF">CFP56_004756</name>
</gene>
<proteinExistence type="predicted"/>
<name>A0AAW0M8N7_QUESU</name>